<feature type="compositionally biased region" description="Basic and acidic residues" evidence="9">
    <location>
        <begin position="1"/>
        <end position="25"/>
    </location>
</feature>
<dbReference type="PANTHER" id="PTHR33911">
    <property type="entry name" value="RRNA-PROCESSING PROTEIN EFG1"/>
    <property type="match status" value="1"/>
</dbReference>
<name>A0A9W9FN62_9EURO</name>
<feature type="compositionally biased region" description="Basic and acidic residues" evidence="9">
    <location>
        <begin position="272"/>
        <end position="322"/>
    </location>
</feature>
<evidence type="ECO:0000256" key="4">
    <source>
        <dbReference type="ARBA" id="ARBA00018689"/>
    </source>
</evidence>
<feature type="region of interest" description="Disordered" evidence="9">
    <location>
        <begin position="197"/>
        <end position="226"/>
    </location>
</feature>
<evidence type="ECO:0000256" key="9">
    <source>
        <dbReference type="SAM" id="MobiDB-lite"/>
    </source>
</evidence>
<organism evidence="10 11">
    <name type="scientific">Penicillium argentinense</name>
    <dbReference type="NCBI Taxonomy" id="1131581"/>
    <lineage>
        <taxon>Eukaryota</taxon>
        <taxon>Fungi</taxon>
        <taxon>Dikarya</taxon>
        <taxon>Ascomycota</taxon>
        <taxon>Pezizomycotina</taxon>
        <taxon>Eurotiomycetes</taxon>
        <taxon>Eurotiomycetidae</taxon>
        <taxon>Eurotiales</taxon>
        <taxon>Aspergillaceae</taxon>
        <taxon>Penicillium</taxon>
    </lineage>
</organism>
<dbReference type="GO" id="GO:0000462">
    <property type="term" value="P:maturation of SSU-rRNA from tricistronic rRNA transcript (SSU-rRNA, 5.8S rRNA, LSU-rRNA)"/>
    <property type="evidence" value="ECO:0007669"/>
    <property type="project" value="TreeGrafter"/>
</dbReference>
<dbReference type="PANTHER" id="PTHR33911:SF1">
    <property type="entry name" value="RRNA-PROCESSING PROTEIN EFG1"/>
    <property type="match status" value="1"/>
</dbReference>
<accession>A0A9W9FN62</accession>
<evidence type="ECO:0000313" key="11">
    <source>
        <dbReference type="Proteomes" id="UP001149074"/>
    </source>
</evidence>
<protein>
    <recommendedName>
        <fullName evidence="4">rRNA-processing protein EFG1</fullName>
    </recommendedName>
    <alternativeName>
        <fullName evidence="5">rRNA-processing protein efg1</fullName>
    </alternativeName>
</protein>
<feature type="region of interest" description="Disordered" evidence="9">
    <location>
        <begin position="1"/>
        <end position="73"/>
    </location>
</feature>
<dbReference type="GO" id="GO:0005730">
    <property type="term" value="C:nucleolus"/>
    <property type="evidence" value="ECO:0007669"/>
    <property type="project" value="UniProtKB-SubCell"/>
</dbReference>
<dbReference type="InterPro" id="IPR019310">
    <property type="entry name" value="Efg1"/>
</dbReference>
<dbReference type="RefSeq" id="XP_056476665.1">
    <property type="nucleotide sequence ID" value="XM_056616308.1"/>
</dbReference>
<comment type="subcellular location">
    <subcellularLocation>
        <location evidence="2">Nucleus</location>
        <location evidence="2">Nucleolus</location>
    </subcellularLocation>
</comment>
<dbReference type="AlphaFoldDB" id="A0A9W9FN62"/>
<dbReference type="GO" id="GO:0030688">
    <property type="term" value="C:preribosome, small subunit precursor"/>
    <property type="evidence" value="ECO:0007669"/>
    <property type="project" value="TreeGrafter"/>
</dbReference>
<keyword evidence="8" id="KW-0539">Nucleus</keyword>
<feature type="compositionally biased region" description="Acidic residues" evidence="9">
    <location>
        <begin position="336"/>
        <end position="346"/>
    </location>
</feature>
<evidence type="ECO:0000256" key="2">
    <source>
        <dbReference type="ARBA" id="ARBA00004604"/>
    </source>
</evidence>
<evidence type="ECO:0000313" key="10">
    <source>
        <dbReference type="EMBL" id="KAJ5103285.1"/>
    </source>
</evidence>
<dbReference type="Pfam" id="PF10153">
    <property type="entry name" value="Efg1"/>
    <property type="match status" value="1"/>
</dbReference>
<evidence type="ECO:0000256" key="3">
    <source>
        <dbReference type="ARBA" id="ARBA00006916"/>
    </source>
</evidence>
<evidence type="ECO:0000256" key="6">
    <source>
        <dbReference type="ARBA" id="ARBA00022552"/>
    </source>
</evidence>
<evidence type="ECO:0000256" key="5">
    <source>
        <dbReference type="ARBA" id="ARBA00019827"/>
    </source>
</evidence>
<dbReference type="InterPro" id="IPR050786">
    <property type="entry name" value="EFG1_rRNA-proc"/>
</dbReference>
<dbReference type="OrthoDB" id="47732at2759"/>
<sequence length="346" mass="39628">MSFDPRRERSSSKRKVRDGPEEALCRKKHQRKAADSDDEDMQYEDFGSGGEDAPSKSSRKSTGKSALREEKDYPSVNDLKRRIRDVKRLLNKSDLPADARILQERALAGYEEDLAQETARRERSTMIKKYHFVRFLDRKTATKQLNRLLRREKEGKLDSQKKSSLERKIHAARVNLNYTIYYPLTEKYIALYPKSKGKDSEDAAADSGSESDDQYNQKDAESEKPALWSVVEKCMKEETLDRLREGKLNIGPDGNPVAPSKKAAPSAQSKKPKAEKPKSEKTKNDKPKYEPKNAKQDEAKPTTRRERRADKRDQYGQREHQRLQGKGRHHVAAPADGDESDGGFFE</sequence>
<comment type="similarity">
    <text evidence="3">Belongs to the EFG1 family.</text>
</comment>
<comment type="function">
    <text evidence="1">Involved in rRNA processing.</text>
</comment>
<feature type="compositionally biased region" description="Low complexity" evidence="9">
    <location>
        <begin position="258"/>
        <end position="269"/>
    </location>
</feature>
<comment type="caution">
    <text evidence="10">The sequence shown here is derived from an EMBL/GenBank/DDBJ whole genome shotgun (WGS) entry which is preliminary data.</text>
</comment>
<reference evidence="10" key="1">
    <citation type="submission" date="2022-11" db="EMBL/GenBank/DDBJ databases">
        <authorList>
            <person name="Petersen C."/>
        </authorList>
    </citation>
    <scope>NUCLEOTIDE SEQUENCE</scope>
    <source>
        <strain evidence="10">IBT 30761</strain>
    </source>
</reference>
<evidence type="ECO:0000256" key="8">
    <source>
        <dbReference type="ARBA" id="ARBA00023242"/>
    </source>
</evidence>
<feature type="compositionally biased region" description="Basic and acidic residues" evidence="9">
    <location>
        <begin position="215"/>
        <end position="224"/>
    </location>
</feature>
<gene>
    <name evidence="10" type="ORF">N7532_003814</name>
</gene>
<keyword evidence="6" id="KW-0698">rRNA processing</keyword>
<dbReference type="EMBL" id="JAPQKI010000004">
    <property type="protein sequence ID" value="KAJ5103285.1"/>
    <property type="molecule type" value="Genomic_DNA"/>
</dbReference>
<dbReference type="GeneID" id="81355287"/>
<reference evidence="10" key="2">
    <citation type="journal article" date="2023" name="IMA Fungus">
        <title>Comparative genomic study of the Penicillium genus elucidates a diverse pangenome and 15 lateral gene transfer events.</title>
        <authorList>
            <person name="Petersen C."/>
            <person name="Sorensen T."/>
            <person name="Nielsen M.R."/>
            <person name="Sondergaard T.E."/>
            <person name="Sorensen J.L."/>
            <person name="Fitzpatrick D.A."/>
            <person name="Frisvad J.C."/>
            <person name="Nielsen K.L."/>
        </authorList>
    </citation>
    <scope>NUCLEOTIDE SEQUENCE</scope>
    <source>
        <strain evidence="10">IBT 30761</strain>
    </source>
</reference>
<feature type="region of interest" description="Disordered" evidence="9">
    <location>
        <begin position="244"/>
        <end position="346"/>
    </location>
</feature>
<evidence type="ECO:0000256" key="1">
    <source>
        <dbReference type="ARBA" id="ARBA00002773"/>
    </source>
</evidence>
<proteinExistence type="inferred from homology"/>
<dbReference type="Proteomes" id="UP001149074">
    <property type="component" value="Unassembled WGS sequence"/>
</dbReference>
<evidence type="ECO:0000256" key="7">
    <source>
        <dbReference type="ARBA" id="ARBA00023054"/>
    </source>
</evidence>
<keyword evidence="11" id="KW-1185">Reference proteome</keyword>
<keyword evidence="7" id="KW-0175">Coiled coil</keyword>